<comment type="subunit">
    <text evidence="5">Part of a larger complex that includes HSP70, HSP90, and immunophilins.</text>
</comment>
<feature type="compositionally biased region" description="Acidic residues" evidence="7">
    <location>
        <begin position="229"/>
        <end position="239"/>
    </location>
</feature>
<dbReference type="PANTHER" id="PTHR22904:SF523">
    <property type="entry name" value="STRESS-INDUCED-PHOSPHOPROTEIN 1"/>
    <property type="match status" value="1"/>
</dbReference>
<dbReference type="GO" id="GO:0051879">
    <property type="term" value="F:Hsp90 protein binding"/>
    <property type="evidence" value="ECO:0007669"/>
    <property type="project" value="TreeGrafter"/>
</dbReference>
<dbReference type="FunFam" id="1.25.40.10:FF:000027">
    <property type="entry name" value="stress-induced-phosphoprotein 1 isoform X1"/>
    <property type="match status" value="1"/>
</dbReference>
<dbReference type="SMART" id="SM00028">
    <property type="entry name" value="TPR"/>
    <property type="match status" value="9"/>
</dbReference>
<dbReference type="RefSeq" id="XP_002542174.1">
    <property type="nucleotide sequence ID" value="XM_002542128.1"/>
</dbReference>
<dbReference type="Pfam" id="PF13181">
    <property type="entry name" value="TPR_8"/>
    <property type="match status" value="1"/>
</dbReference>
<dbReference type="PROSITE" id="PS50005">
    <property type="entry name" value="TPR"/>
    <property type="match status" value="3"/>
</dbReference>
<comment type="subcellular location">
    <subcellularLocation>
        <location evidence="1">Cytoplasm</location>
    </subcellularLocation>
</comment>
<dbReference type="Gene3D" id="1.25.40.10">
    <property type="entry name" value="Tetratricopeptide repeat domain"/>
    <property type="match status" value="3"/>
</dbReference>
<dbReference type="FunFam" id="1.25.40.10:FF:000010">
    <property type="entry name" value="Stress-induced phosphoprotein 1"/>
    <property type="match status" value="1"/>
</dbReference>
<sequence length="573" mass="63438">MADALKAEGNKAFAAKEFDLAVEKFSAAIELDPDNHVLYSNRSGAYASLKKFEQALEDANKTTELKADWPKGWGRKGTALHGLGDLVGAHDAFEEALKLDPANAQAKSGLDAVNRAIDAEARADGVAGDPSGGLGQMFNDPQLIQKLANNPKTAQLLADPSFMAKLQKVAQNPNSIGEEMRDPRFLQVISVLLGVDLQFGNPPEGAQQHGEAEEDVAMPDVKPQKEPEPEPEPEPEDEETIAKRKAKEAADEEKKLGTENYKKRQFDAAIEHYTKAWELHKDITYLTNLSAAHFEKGDYQASIETCEKAITEGREMLADFKIIAKAFGRIGSSYEKMGDLPKAIINYQKSLTEHRTPDILTKLRNAEKAQIKAEKESYVNPEEAEKARELGNQKFKEADWPAAVDAYTEMTKRAPHDPRGYSNRAAALIKLMALPQAVQDCDEAIQRDPKFIRAYLRKAQALFAMKEYNRCLDVCAEAAEHDESGANAREIDQQQQKALEAQFSSRAGETEAETAERIQRDPEIMAIVQDPVMQSILQQAKSDPAALQEHMKNATVRMKIQKLMAAGVIRLGR</sequence>
<dbReference type="AlphaFoldDB" id="C4JJ83"/>
<evidence type="ECO:0000259" key="8">
    <source>
        <dbReference type="SMART" id="SM00727"/>
    </source>
</evidence>
<evidence type="ECO:0000256" key="4">
    <source>
        <dbReference type="ARBA" id="ARBA00022803"/>
    </source>
</evidence>
<protein>
    <recommendedName>
        <fullName evidence="8">STI1 domain-containing protein</fullName>
    </recommendedName>
</protein>
<evidence type="ECO:0000313" key="9">
    <source>
        <dbReference type="EMBL" id="EEP76841.1"/>
    </source>
</evidence>
<keyword evidence="3" id="KW-0677">Repeat</keyword>
<gene>
    <name evidence="9" type="ORF">UREG_01690</name>
</gene>
<feature type="region of interest" description="Disordered" evidence="7">
    <location>
        <begin position="489"/>
        <end position="519"/>
    </location>
</feature>
<keyword evidence="10" id="KW-1185">Reference proteome</keyword>
<feature type="domain" description="STI1" evidence="8">
    <location>
        <begin position="140"/>
        <end position="179"/>
    </location>
</feature>
<evidence type="ECO:0000256" key="3">
    <source>
        <dbReference type="ARBA" id="ARBA00022737"/>
    </source>
</evidence>
<feature type="repeat" description="TPR" evidence="6">
    <location>
        <begin position="324"/>
        <end position="357"/>
    </location>
</feature>
<dbReference type="InterPro" id="IPR006636">
    <property type="entry name" value="STI1_HS-bd"/>
</dbReference>
<dbReference type="GO" id="GO:0042030">
    <property type="term" value="F:ATPase inhibitor activity"/>
    <property type="evidence" value="ECO:0007669"/>
    <property type="project" value="UniProtKB-ARBA"/>
</dbReference>
<keyword evidence="4 6" id="KW-0802">TPR repeat</keyword>
<dbReference type="OrthoDB" id="2423701at2759"/>
<dbReference type="OMA" id="MYSAREN"/>
<dbReference type="InterPro" id="IPR019734">
    <property type="entry name" value="TPR_rpt"/>
</dbReference>
<feature type="region of interest" description="Disordered" evidence="7">
    <location>
        <begin position="200"/>
        <end position="256"/>
    </location>
</feature>
<dbReference type="InterPro" id="IPR011990">
    <property type="entry name" value="TPR-like_helical_dom_sf"/>
</dbReference>
<dbReference type="Proteomes" id="UP000002058">
    <property type="component" value="Unassembled WGS sequence"/>
</dbReference>
<dbReference type="Gene3D" id="1.10.260.100">
    <property type="match status" value="2"/>
</dbReference>
<dbReference type="Pfam" id="PF17830">
    <property type="entry name" value="STI1-HOP_DP"/>
    <property type="match status" value="2"/>
</dbReference>
<feature type="repeat" description="TPR" evidence="6">
    <location>
        <begin position="2"/>
        <end position="35"/>
    </location>
</feature>
<evidence type="ECO:0000313" key="10">
    <source>
        <dbReference type="Proteomes" id="UP000002058"/>
    </source>
</evidence>
<dbReference type="FunFam" id="1.10.260.100:FF:000002">
    <property type="entry name" value="Stress-induced-phosphoprotein 1 (Hsp70/Hsp90-organizing)"/>
    <property type="match status" value="1"/>
</dbReference>
<dbReference type="Pfam" id="PF13432">
    <property type="entry name" value="TPR_16"/>
    <property type="match status" value="2"/>
</dbReference>
<feature type="compositionally biased region" description="Basic and acidic residues" evidence="7">
    <location>
        <begin position="247"/>
        <end position="256"/>
    </location>
</feature>
<feature type="domain" description="STI1" evidence="8">
    <location>
        <begin position="521"/>
        <end position="560"/>
    </location>
</feature>
<evidence type="ECO:0000256" key="1">
    <source>
        <dbReference type="ARBA" id="ARBA00004496"/>
    </source>
</evidence>
<dbReference type="VEuPathDB" id="FungiDB:UREG_01690"/>
<dbReference type="KEGG" id="ure:UREG_01690"/>
<evidence type="ECO:0000256" key="6">
    <source>
        <dbReference type="PROSITE-ProRule" id="PRU00339"/>
    </source>
</evidence>
<evidence type="ECO:0000256" key="7">
    <source>
        <dbReference type="SAM" id="MobiDB-lite"/>
    </source>
</evidence>
<dbReference type="EMBL" id="CH476615">
    <property type="protein sequence ID" value="EEP76841.1"/>
    <property type="molecule type" value="Genomic_DNA"/>
</dbReference>
<keyword evidence="2" id="KW-0963">Cytoplasm</keyword>
<name>C4JJ83_UNCRE</name>
<evidence type="ECO:0000256" key="5">
    <source>
        <dbReference type="ARBA" id="ARBA00064323"/>
    </source>
</evidence>
<dbReference type="FunFam" id="1.10.260.100:FF:000004">
    <property type="entry name" value="Putative stress-induced-phosphoprotein 1"/>
    <property type="match status" value="1"/>
</dbReference>
<dbReference type="HOGENOM" id="CLU_000134_46_5_1"/>
<dbReference type="SMART" id="SM00727">
    <property type="entry name" value="STI1"/>
    <property type="match status" value="2"/>
</dbReference>
<dbReference type="PANTHER" id="PTHR22904">
    <property type="entry name" value="TPR REPEAT CONTAINING PROTEIN"/>
    <property type="match status" value="1"/>
</dbReference>
<dbReference type="SUPFAM" id="SSF48452">
    <property type="entry name" value="TPR-like"/>
    <property type="match status" value="3"/>
</dbReference>
<dbReference type="FunCoup" id="C4JJ83">
    <property type="interactions" value="897"/>
</dbReference>
<dbReference type="InParanoid" id="C4JJ83"/>
<accession>C4JJ83</accession>
<reference evidence="10" key="1">
    <citation type="journal article" date="2009" name="Genome Res.">
        <title>Comparative genomic analyses of the human fungal pathogens Coccidioides and their relatives.</title>
        <authorList>
            <person name="Sharpton T.J."/>
            <person name="Stajich J.E."/>
            <person name="Rounsley S.D."/>
            <person name="Gardner M.J."/>
            <person name="Wortman J.R."/>
            <person name="Jordar V.S."/>
            <person name="Maiti R."/>
            <person name="Kodira C.D."/>
            <person name="Neafsey D.E."/>
            <person name="Zeng Q."/>
            <person name="Hung C.-Y."/>
            <person name="McMahan C."/>
            <person name="Muszewska A."/>
            <person name="Grynberg M."/>
            <person name="Mandel M.A."/>
            <person name="Kellner E.M."/>
            <person name="Barker B.M."/>
            <person name="Galgiani J.N."/>
            <person name="Orbach M.J."/>
            <person name="Kirkland T.N."/>
            <person name="Cole G.T."/>
            <person name="Henn M.R."/>
            <person name="Birren B.W."/>
            <person name="Taylor J.W."/>
        </authorList>
    </citation>
    <scope>NUCLEOTIDE SEQUENCE [LARGE SCALE GENOMIC DNA]</scope>
    <source>
        <strain evidence="10">UAMH 1704</strain>
    </source>
</reference>
<dbReference type="InterPro" id="IPR041243">
    <property type="entry name" value="STI1/HOP_DP"/>
</dbReference>
<dbReference type="GeneID" id="8438739"/>
<proteinExistence type="predicted"/>
<dbReference type="InterPro" id="IPR013105">
    <property type="entry name" value="TPR_2"/>
</dbReference>
<dbReference type="GO" id="GO:0005737">
    <property type="term" value="C:cytoplasm"/>
    <property type="evidence" value="ECO:0007669"/>
    <property type="project" value="UniProtKB-SubCell"/>
</dbReference>
<dbReference type="eggNOG" id="KOG0548">
    <property type="taxonomic scope" value="Eukaryota"/>
</dbReference>
<organism evidence="9 10">
    <name type="scientific">Uncinocarpus reesii (strain UAMH 1704)</name>
    <dbReference type="NCBI Taxonomy" id="336963"/>
    <lineage>
        <taxon>Eukaryota</taxon>
        <taxon>Fungi</taxon>
        <taxon>Dikarya</taxon>
        <taxon>Ascomycota</taxon>
        <taxon>Pezizomycotina</taxon>
        <taxon>Eurotiomycetes</taxon>
        <taxon>Eurotiomycetidae</taxon>
        <taxon>Onygenales</taxon>
        <taxon>Onygenaceae</taxon>
        <taxon>Uncinocarpus</taxon>
    </lineage>
</organism>
<feature type="compositionally biased region" description="Polar residues" evidence="7">
    <location>
        <begin position="493"/>
        <end position="507"/>
    </location>
</feature>
<dbReference type="STRING" id="336963.C4JJ83"/>
<dbReference type="Pfam" id="PF07719">
    <property type="entry name" value="TPR_2"/>
    <property type="match status" value="1"/>
</dbReference>
<dbReference type="FunFam" id="1.25.40.10:FF:000020">
    <property type="entry name" value="Stress-induced phosphoprotein 1"/>
    <property type="match status" value="1"/>
</dbReference>
<evidence type="ECO:0000256" key="2">
    <source>
        <dbReference type="ARBA" id="ARBA00022490"/>
    </source>
</evidence>
<feature type="repeat" description="TPR" evidence="6">
    <location>
        <begin position="70"/>
        <end position="103"/>
    </location>
</feature>